<organism evidence="1 2">
    <name type="scientific">Urechidicola vernalis</name>
    <dbReference type="NCBI Taxonomy" id="3075600"/>
    <lineage>
        <taxon>Bacteria</taxon>
        <taxon>Pseudomonadati</taxon>
        <taxon>Bacteroidota</taxon>
        <taxon>Flavobacteriia</taxon>
        <taxon>Flavobacteriales</taxon>
        <taxon>Flavobacteriaceae</taxon>
        <taxon>Urechidicola</taxon>
    </lineage>
</organism>
<comment type="caution">
    <text evidence="1">The sequence shown here is derived from an EMBL/GenBank/DDBJ whole genome shotgun (WGS) entry which is preliminary data.</text>
</comment>
<name>A0ABU2Y0R7_9FLAO</name>
<evidence type="ECO:0000313" key="2">
    <source>
        <dbReference type="Proteomes" id="UP001252186"/>
    </source>
</evidence>
<evidence type="ECO:0008006" key="3">
    <source>
        <dbReference type="Google" id="ProtNLM"/>
    </source>
</evidence>
<keyword evidence="2" id="KW-1185">Reference proteome</keyword>
<dbReference type="EMBL" id="JAVRHV010000001">
    <property type="protein sequence ID" value="MDT0551701.1"/>
    <property type="molecule type" value="Genomic_DNA"/>
</dbReference>
<evidence type="ECO:0000313" key="1">
    <source>
        <dbReference type="EMBL" id="MDT0551701.1"/>
    </source>
</evidence>
<reference evidence="1 2" key="1">
    <citation type="submission" date="2023-09" db="EMBL/GenBank/DDBJ databases">
        <authorList>
            <person name="Rey-Velasco X."/>
        </authorList>
    </citation>
    <scope>NUCLEOTIDE SEQUENCE [LARGE SCALE GENOMIC DNA]</scope>
    <source>
        <strain evidence="1 2">P050</strain>
    </source>
</reference>
<gene>
    <name evidence="1" type="ORF">RM519_00450</name>
</gene>
<dbReference type="RefSeq" id="WP_311591485.1">
    <property type="nucleotide sequence ID" value="NZ_JAVRHV010000001.1"/>
</dbReference>
<sequence length="124" mass="14174">MKVSFNLFFLAVLVAACSSGGNVDVKSFRTGTFEIPAGQGFDKTKFVRTDSLQIEYYQNRTDSLKIVWKDNFNYTLYMLQPKSKLDKEPIRVRITSVKANSYEFEAIIGHSNFKQKGTVNKIED</sequence>
<dbReference type="PROSITE" id="PS51257">
    <property type="entry name" value="PROKAR_LIPOPROTEIN"/>
    <property type="match status" value="1"/>
</dbReference>
<proteinExistence type="predicted"/>
<dbReference type="Proteomes" id="UP001252186">
    <property type="component" value="Unassembled WGS sequence"/>
</dbReference>
<accession>A0ABU2Y0R7</accession>
<protein>
    <recommendedName>
        <fullName evidence="3">DNA topoisomerase IV</fullName>
    </recommendedName>
</protein>